<dbReference type="Gene3D" id="3.40.50.720">
    <property type="entry name" value="NAD(P)-binding Rossmann-like Domain"/>
    <property type="match status" value="1"/>
</dbReference>
<comment type="caution">
    <text evidence="1">The sequence shown here is derived from an EMBL/GenBank/DDBJ whole genome shotgun (WGS) entry which is preliminary data.</text>
</comment>
<keyword evidence="2" id="KW-1185">Reference proteome</keyword>
<organism evidence="1 2">
    <name type="scientific">Plantactinospora mayteni</name>
    <dbReference type="NCBI Taxonomy" id="566021"/>
    <lineage>
        <taxon>Bacteria</taxon>
        <taxon>Bacillati</taxon>
        <taxon>Actinomycetota</taxon>
        <taxon>Actinomycetes</taxon>
        <taxon>Micromonosporales</taxon>
        <taxon>Micromonosporaceae</taxon>
        <taxon>Plantactinospora</taxon>
    </lineage>
</organism>
<name>A0ABQ4EJD4_9ACTN</name>
<sequence>MTTSQYAHLLPGVEVDAVDPGHTATDLSDHRSHQTVTEGIEAIVRLASIDPDGPTGGFLDRAGTAPC</sequence>
<proteinExistence type="predicted"/>
<evidence type="ECO:0000313" key="2">
    <source>
        <dbReference type="Proteomes" id="UP000621500"/>
    </source>
</evidence>
<accession>A0ABQ4EJD4</accession>
<evidence type="ECO:0000313" key="1">
    <source>
        <dbReference type="EMBL" id="GIG94351.1"/>
    </source>
</evidence>
<dbReference type="EMBL" id="BONX01000004">
    <property type="protein sequence ID" value="GIG94351.1"/>
    <property type="molecule type" value="Genomic_DNA"/>
</dbReference>
<dbReference type="SUPFAM" id="SSF51735">
    <property type="entry name" value="NAD(P)-binding Rossmann-fold domains"/>
    <property type="match status" value="1"/>
</dbReference>
<dbReference type="Proteomes" id="UP000621500">
    <property type="component" value="Unassembled WGS sequence"/>
</dbReference>
<dbReference type="InterPro" id="IPR036291">
    <property type="entry name" value="NAD(P)-bd_dom_sf"/>
</dbReference>
<gene>
    <name evidence="1" type="ORF">Pma05_09240</name>
</gene>
<dbReference type="RefSeq" id="WP_203855996.1">
    <property type="nucleotide sequence ID" value="NZ_BAAAZQ010000002.1"/>
</dbReference>
<reference evidence="1 2" key="1">
    <citation type="submission" date="2021-01" db="EMBL/GenBank/DDBJ databases">
        <title>Whole genome shotgun sequence of Plantactinospora mayteni NBRC 109088.</title>
        <authorList>
            <person name="Komaki H."/>
            <person name="Tamura T."/>
        </authorList>
    </citation>
    <scope>NUCLEOTIDE SEQUENCE [LARGE SCALE GENOMIC DNA]</scope>
    <source>
        <strain evidence="1 2">NBRC 109088</strain>
    </source>
</reference>
<protein>
    <submittedName>
        <fullName evidence="1">Uncharacterized protein</fullName>
    </submittedName>
</protein>